<dbReference type="Gene3D" id="3.30.1360.200">
    <property type="match status" value="1"/>
</dbReference>
<evidence type="ECO:0000256" key="3">
    <source>
        <dbReference type="ARBA" id="ARBA00022692"/>
    </source>
</evidence>
<evidence type="ECO:0000256" key="8">
    <source>
        <dbReference type="SAM" id="MobiDB-lite"/>
    </source>
</evidence>
<evidence type="ECO:0000256" key="4">
    <source>
        <dbReference type="ARBA" id="ARBA00022927"/>
    </source>
</evidence>
<proteinExistence type="predicted"/>
<evidence type="ECO:0000313" key="11">
    <source>
        <dbReference type="Proteomes" id="UP000788262"/>
    </source>
</evidence>
<feature type="region of interest" description="Disordered" evidence="8">
    <location>
        <begin position="143"/>
        <end position="164"/>
    </location>
</feature>
<dbReference type="EMBL" id="JAFFZS010000003">
    <property type="protein sequence ID" value="MBN0043547.1"/>
    <property type="molecule type" value="Genomic_DNA"/>
</dbReference>
<evidence type="ECO:0000256" key="2">
    <source>
        <dbReference type="ARBA" id="ARBA00022475"/>
    </source>
</evidence>
<dbReference type="InterPro" id="IPR022813">
    <property type="entry name" value="SecD/SecF_arch_bac"/>
</dbReference>
<dbReference type="Proteomes" id="UP000788262">
    <property type="component" value="Unassembled WGS sequence"/>
</dbReference>
<keyword evidence="7" id="KW-0472">Membrane</keyword>
<sequence>MRSLQARHASLALCLGVAVLTGCSDTSSARSGPTPPGAGAAATTADWSQVTFDVTASATADSLTRTVDRMRARAKNLGMAEVRIASESGSVTVTGPYATEQLKELGTFGQLRFRPVLAIGVSGIPTDQPSPSPSALGRAVTQDLRADASATPQAVPTGNADPDSAHSLEAEFAALDCSASSAHAETDLEASPDAPVLACDAKGSSGRTSSKYVLGPAILDGSDIKSAKATYDSAAAQGWIIELAFTAKGTKKFAVATGQLSQSAPPQNQFAIVVDGEVVSAPSVSQALTGGNAQITGGFTKREAQDLAAKLTSGALPVPLRFSRATRFTKP</sequence>
<dbReference type="InterPro" id="IPR054384">
    <property type="entry name" value="SecDF_P1_head"/>
</dbReference>
<keyword evidence="4" id="KW-0653">Protein transport</keyword>
<evidence type="ECO:0000259" key="9">
    <source>
        <dbReference type="Pfam" id="PF22599"/>
    </source>
</evidence>
<dbReference type="PROSITE" id="PS51257">
    <property type="entry name" value="PROKAR_LIPOPROTEIN"/>
    <property type="match status" value="1"/>
</dbReference>
<evidence type="ECO:0000256" key="6">
    <source>
        <dbReference type="ARBA" id="ARBA00023010"/>
    </source>
</evidence>
<dbReference type="PANTHER" id="PTHR30081:SF1">
    <property type="entry name" value="PROTEIN TRANSLOCASE SUBUNIT SECD"/>
    <property type="match status" value="1"/>
</dbReference>
<accession>A0ABS2VKC9</accession>
<evidence type="ECO:0000256" key="7">
    <source>
        <dbReference type="ARBA" id="ARBA00023136"/>
    </source>
</evidence>
<keyword evidence="1" id="KW-0813">Transport</keyword>
<keyword evidence="5" id="KW-1133">Transmembrane helix</keyword>
<name>A0ABS2VKC9_STRAS</name>
<dbReference type="Pfam" id="PF22599">
    <property type="entry name" value="SecDF_P1_head"/>
    <property type="match status" value="1"/>
</dbReference>
<keyword evidence="2" id="KW-1003">Cell membrane</keyword>
<evidence type="ECO:0000313" key="10">
    <source>
        <dbReference type="EMBL" id="MBN0043547.1"/>
    </source>
</evidence>
<protein>
    <recommendedName>
        <fullName evidence="9">SecDF P1 head subdomain domain-containing protein</fullName>
    </recommendedName>
</protein>
<gene>
    <name evidence="10" type="ORF">JS756_05400</name>
</gene>
<evidence type="ECO:0000256" key="1">
    <source>
        <dbReference type="ARBA" id="ARBA00022448"/>
    </source>
</evidence>
<reference evidence="10 11" key="1">
    <citation type="submission" date="2021-02" db="EMBL/GenBank/DDBJ databases">
        <title>Whole genome sequencing of Streptomyces actuosus VRA1.</title>
        <authorList>
            <person name="Sen G."/>
            <person name="Sen A."/>
        </authorList>
    </citation>
    <scope>NUCLEOTIDE SEQUENCE [LARGE SCALE GENOMIC DNA]</scope>
    <source>
        <strain evidence="10 11">VRA1</strain>
    </source>
</reference>
<keyword evidence="3" id="KW-0812">Transmembrane</keyword>
<keyword evidence="11" id="KW-1185">Reference proteome</keyword>
<dbReference type="RefSeq" id="WP_205381777.1">
    <property type="nucleotide sequence ID" value="NZ_JAFFZS010000003.1"/>
</dbReference>
<evidence type="ECO:0000256" key="5">
    <source>
        <dbReference type="ARBA" id="ARBA00022989"/>
    </source>
</evidence>
<feature type="domain" description="SecDF P1 head subdomain" evidence="9">
    <location>
        <begin position="209"/>
        <end position="318"/>
    </location>
</feature>
<keyword evidence="6" id="KW-0811">Translocation</keyword>
<organism evidence="10 11">
    <name type="scientific">Streptomyces actuosus</name>
    <dbReference type="NCBI Taxonomy" id="1885"/>
    <lineage>
        <taxon>Bacteria</taxon>
        <taxon>Bacillati</taxon>
        <taxon>Actinomycetota</taxon>
        <taxon>Actinomycetes</taxon>
        <taxon>Kitasatosporales</taxon>
        <taxon>Streptomycetaceae</taxon>
        <taxon>Streptomyces</taxon>
    </lineage>
</organism>
<dbReference type="PANTHER" id="PTHR30081">
    <property type="entry name" value="PROTEIN-EXPORT MEMBRANE PROTEIN SEC"/>
    <property type="match status" value="1"/>
</dbReference>
<comment type="caution">
    <text evidence="10">The sequence shown here is derived from an EMBL/GenBank/DDBJ whole genome shotgun (WGS) entry which is preliminary data.</text>
</comment>